<evidence type="ECO:0000259" key="2">
    <source>
        <dbReference type="Pfam" id="PF01551"/>
    </source>
</evidence>
<dbReference type="InterPro" id="IPR050570">
    <property type="entry name" value="Cell_wall_metabolism_enzyme"/>
</dbReference>
<organism evidence="3">
    <name type="scientific">uncultured Gemmatimonadota bacterium</name>
    <dbReference type="NCBI Taxonomy" id="203437"/>
    <lineage>
        <taxon>Bacteria</taxon>
        <taxon>Pseudomonadati</taxon>
        <taxon>Gemmatimonadota</taxon>
        <taxon>environmental samples</taxon>
    </lineage>
</organism>
<accession>A0A6J4MSQ0</accession>
<dbReference type="GO" id="GO:0004222">
    <property type="term" value="F:metalloendopeptidase activity"/>
    <property type="evidence" value="ECO:0007669"/>
    <property type="project" value="TreeGrafter"/>
</dbReference>
<dbReference type="PANTHER" id="PTHR21666">
    <property type="entry name" value="PEPTIDASE-RELATED"/>
    <property type="match status" value="1"/>
</dbReference>
<dbReference type="Pfam" id="PF01551">
    <property type="entry name" value="Peptidase_M23"/>
    <property type="match status" value="1"/>
</dbReference>
<dbReference type="AlphaFoldDB" id="A0A6J4MSQ0"/>
<feature type="domain" description="M23ase beta-sheet core" evidence="2">
    <location>
        <begin position="75"/>
        <end position="168"/>
    </location>
</feature>
<proteinExistence type="predicted"/>
<gene>
    <name evidence="3" type="ORF">AVDCRST_MAG68-5014</name>
</gene>
<dbReference type="InterPro" id="IPR011055">
    <property type="entry name" value="Dup_hybrid_motif"/>
</dbReference>
<reference evidence="3" key="1">
    <citation type="submission" date="2020-02" db="EMBL/GenBank/DDBJ databases">
        <authorList>
            <person name="Meier V. D."/>
        </authorList>
    </citation>
    <scope>NUCLEOTIDE SEQUENCE</scope>
    <source>
        <strain evidence="3">AVDCRST_MAG68</strain>
    </source>
</reference>
<dbReference type="CDD" id="cd12797">
    <property type="entry name" value="M23_peptidase"/>
    <property type="match status" value="1"/>
</dbReference>
<feature type="transmembrane region" description="Helical" evidence="1">
    <location>
        <begin position="7"/>
        <end position="29"/>
    </location>
</feature>
<evidence type="ECO:0000313" key="3">
    <source>
        <dbReference type="EMBL" id="CAA9367611.1"/>
    </source>
</evidence>
<dbReference type="PANTHER" id="PTHR21666:SF270">
    <property type="entry name" value="MUREIN HYDROLASE ACTIVATOR ENVC"/>
    <property type="match status" value="1"/>
</dbReference>
<dbReference type="Gene3D" id="2.70.70.10">
    <property type="entry name" value="Glucose Permease (Domain IIA)"/>
    <property type="match status" value="1"/>
</dbReference>
<keyword evidence="1" id="KW-0472">Membrane</keyword>
<dbReference type="InterPro" id="IPR016047">
    <property type="entry name" value="M23ase_b-sheet_dom"/>
</dbReference>
<evidence type="ECO:0000256" key="1">
    <source>
        <dbReference type="SAM" id="Phobius"/>
    </source>
</evidence>
<name>A0A6J4MSQ0_9BACT</name>
<keyword evidence="1" id="KW-1133">Transmembrane helix</keyword>
<keyword evidence="1" id="KW-0812">Transmembrane</keyword>
<dbReference type="EMBL" id="CADCTW010000229">
    <property type="protein sequence ID" value="CAA9367611.1"/>
    <property type="molecule type" value="Genomic_DNA"/>
</dbReference>
<dbReference type="SUPFAM" id="SSF51261">
    <property type="entry name" value="Duplicated hybrid motif"/>
    <property type="match status" value="1"/>
</dbReference>
<protein>
    <recommendedName>
        <fullName evidence="2">M23ase beta-sheet core domain-containing protein</fullName>
    </recommendedName>
</protein>
<sequence>MRISLRTATIAVALGEGALLLGLAVYLAASGRTLQVRIALPDPPRPEARLVIPVAGVRAAELADSYGAGRSGGRSHKGVDIPAPEGTPVLAASAGVIVKLASSKLGGVSLYHRDADGRTVYYYAHLQRYRAGLKEGDLVRAGDVIAHVGRTGNAPPGNPHLHFAVYTVSDPNRWWRGRDLNPYPLLVETR</sequence>